<keyword evidence="1" id="KW-1133">Transmembrane helix</keyword>
<dbReference type="Proteomes" id="UP000198569">
    <property type="component" value="Unassembled WGS sequence"/>
</dbReference>
<dbReference type="OrthoDB" id="676025at2"/>
<dbReference type="EMBL" id="FNMV01000010">
    <property type="protein sequence ID" value="SDX43390.1"/>
    <property type="molecule type" value="Genomic_DNA"/>
</dbReference>
<dbReference type="RefSeq" id="WP_091433253.1">
    <property type="nucleotide sequence ID" value="NZ_FNMV01000010.1"/>
</dbReference>
<dbReference type="PANTHER" id="PTHR35792:SF2">
    <property type="entry name" value="GENERAL STRESS PROTEIN"/>
    <property type="match status" value="1"/>
</dbReference>
<accession>A0A1H3BN21</accession>
<proteinExistence type="predicted"/>
<dbReference type="PANTHER" id="PTHR35792">
    <property type="entry name" value="GENERAL STRESS PROTEIN"/>
    <property type="match status" value="1"/>
</dbReference>
<sequence>MKTDKVILGLLGGLAAGAILGILFAPDKGEKTRKKIKNKGIDYADELKYQYGETANSLSKKYDTLREEGKSLLKEGKSKFDSLKEEGKDFLAEEKSKFEKTKNEVRNLDI</sequence>
<dbReference type="STRING" id="229203.SAMN05444338_11069"/>
<keyword evidence="3" id="KW-1185">Reference proteome</keyword>
<feature type="transmembrane region" description="Helical" evidence="1">
    <location>
        <begin position="6"/>
        <end position="25"/>
    </location>
</feature>
<organism evidence="2 3">
    <name type="scientific">Flavobacterium degerlachei</name>
    <dbReference type="NCBI Taxonomy" id="229203"/>
    <lineage>
        <taxon>Bacteria</taxon>
        <taxon>Pseudomonadati</taxon>
        <taxon>Bacteroidota</taxon>
        <taxon>Flavobacteriia</taxon>
        <taxon>Flavobacteriales</taxon>
        <taxon>Flavobacteriaceae</taxon>
        <taxon>Flavobacterium</taxon>
    </lineage>
</organism>
<protein>
    <submittedName>
        <fullName evidence="2">Gas vesicle protein</fullName>
    </submittedName>
</protein>
<dbReference type="InterPro" id="IPR052928">
    <property type="entry name" value="Desiccation-related_membrane"/>
</dbReference>
<evidence type="ECO:0000256" key="1">
    <source>
        <dbReference type="SAM" id="Phobius"/>
    </source>
</evidence>
<name>A0A1H3BN21_9FLAO</name>
<reference evidence="3" key="1">
    <citation type="submission" date="2016-10" db="EMBL/GenBank/DDBJ databases">
        <authorList>
            <person name="Varghese N."/>
            <person name="Submissions S."/>
        </authorList>
    </citation>
    <scope>NUCLEOTIDE SEQUENCE [LARGE SCALE GENOMIC DNA]</scope>
    <source>
        <strain evidence="3">DSM 15718</strain>
    </source>
</reference>
<gene>
    <name evidence="2" type="ORF">SAMN05444338_11069</name>
</gene>
<keyword evidence="1" id="KW-0472">Membrane</keyword>
<dbReference type="AlphaFoldDB" id="A0A1H3BN21"/>
<dbReference type="Pfam" id="PF12732">
    <property type="entry name" value="YtxH"/>
    <property type="match status" value="1"/>
</dbReference>
<keyword evidence="1" id="KW-0812">Transmembrane</keyword>
<evidence type="ECO:0000313" key="2">
    <source>
        <dbReference type="EMBL" id="SDX43390.1"/>
    </source>
</evidence>
<evidence type="ECO:0000313" key="3">
    <source>
        <dbReference type="Proteomes" id="UP000198569"/>
    </source>
</evidence>
<dbReference type="InterPro" id="IPR024623">
    <property type="entry name" value="YtxH"/>
</dbReference>